<dbReference type="Pfam" id="PF13575">
    <property type="entry name" value="DUF4135"/>
    <property type="match status" value="1"/>
</dbReference>
<dbReference type="AlphaFoldDB" id="A0ABD6S3A4"/>
<proteinExistence type="predicted"/>
<reference evidence="3 4" key="1">
    <citation type="submission" date="2017-09" db="EMBL/GenBank/DDBJ databases">
        <title>Large-scale bioinformatics analysis of Bacillus genomes uncovers conserved roles of natural products in bacterial physiology.</title>
        <authorList>
            <consortium name="Agbiome Team Llc"/>
            <person name="Bleich R.M."/>
            <person name="Kirk G.J."/>
            <person name="Santa Maria K.C."/>
            <person name="Allen S.E."/>
            <person name="Farag S."/>
            <person name="Shank E.A."/>
            <person name="Bowers A."/>
        </authorList>
    </citation>
    <scope>NUCLEOTIDE SEQUENCE [LARGE SCALE GENOMIC DNA]</scope>
    <source>
        <strain evidence="3 4">AFS005140</strain>
    </source>
</reference>
<keyword evidence="1" id="KW-0479">Metal-binding</keyword>
<dbReference type="InterPro" id="IPR025410">
    <property type="entry name" value="Lant_dehyd"/>
</dbReference>
<dbReference type="InterPro" id="IPR007822">
    <property type="entry name" value="LANC-like"/>
</dbReference>
<protein>
    <recommendedName>
        <fullName evidence="2">Lantibiotic biosynthesis protein dehydration domain-containing protein</fullName>
    </recommendedName>
</protein>
<sequence length="963" mass="111311">MLTSNIDMLQRKITNFDNKLKSFLGDNLLNLKKNCKTTNIQLNDSEIMKLEKIIENKVQSKDVILLYEKVTDWFVHSLAQILNQYPEDVVDKGAVIQSVRCKFYQTVRKLSLRTLTFDFNYWKKKQNFKENKNLFGIYQLQFENGVYFKNFFLKFPVLFRLLENEKRKKINFIQFILDSFMTDREVFSAKMGRITGLIFDQGDAHLDGKTSTIIYMGNKKILFKPRKADMDQIYGHIVEFYNENCSPSHKIICPNNYYFEDHHWVDFIEREDCIKEVMIKSFYRDIGVQLAFIYAMNGTDFHFENIIAAGKHPILVDLECLFGKEHLKQGGNNTLLGNSVLTTHIIPTLNGLRADKYVTAIGIQDTEMNTFEKVIEDTENGNLCIGSKKKNIQLANNIPTLNGETISVENYIENVVDGFKKGYKFLCKNQEIILNDLNHRYANYQYRKLLRPTSHYAQILSMSYHPRFLMSEVDRRLFLMLIADDIFDRTIEYAEYNALLNSDIPLHTGVLNSTSINVNDTVILKDYLKITPLNAFKEKLISLNNEDMKIQMKLIRLSLKSIFQNGKFPISRDTSKCMIEEVDCVLRIEEVIHEILKPNYEDIHLNMVLGNEFNSLKAMNEGLYGGKLGYAFLTFCLYLITKKEKYKTITDDLVFRSLSTDDEFKNETSIGVFSGTSSALYMLYLLYKERKEKIYLIKAKEIIRKIMLKLDKKNYIICDIIDGISGILIILSHFGKLHPDDEAIIQDIEKLIALLKENKIQIDSDKVSWDRKLTGFSHGNSGIVYALIATLNHVENPKIDAVIEQALNYETSQIFEGGWKDNRSTKSDGDFNSWCHGSPGILLSRMALPKKYQNELTKADEALAYQNTKNIKHNSIGLCHGIIGNYLIQYKYAQHISNKKEIENTKENINRIVSDLLNLEDLNKQISSMSIDKSLMTGISGVLYSYLYVNYPNANLPFVLTLE</sequence>
<organism evidence="3 4">
    <name type="scientific">Bacillus thuringiensis</name>
    <dbReference type="NCBI Taxonomy" id="1428"/>
    <lineage>
        <taxon>Bacteria</taxon>
        <taxon>Bacillati</taxon>
        <taxon>Bacillota</taxon>
        <taxon>Bacilli</taxon>
        <taxon>Bacillales</taxon>
        <taxon>Bacillaceae</taxon>
        <taxon>Bacillus</taxon>
        <taxon>Bacillus cereus group</taxon>
    </lineage>
</organism>
<dbReference type="PANTHER" id="PTHR12736">
    <property type="entry name" value="LANC-LIKE PROTEIN"/>
    <property type="match status" value="1"/>
</dbReference>
<dbReference type="PANTHER" id="PTHR12736:SF7">
    <property type="entry name" value="LANC-LIKE PROTEIN 3"/>
    <property type="match status" value="1"/>
</dbReference>
<dbReference type="PIRSF" id="PIRSF037228">
    <property type="entry name" value="Lant_mod_RumM"/>
    <property type="match status" value="1"/>
</dbReference>
<accession>A0ABD6S3A4</accession>
<feature type="binding site" evidence="1">
    <location>
        <position position="835"/>
    </location>
    <ligand>
        <name>Zn(2+)</name>
        <dbReference type="ChEBI" id="CHEBI:29105"/>
    </ligand>
</feature>
<dbReference type="SUPFAM" id="SSF158745">
    <property type="entry name" value="LanC-like"/>
    <property type="match status" value="1"/>
</dbReference>
<feature type="binding site" evidence="1">
    <location>
        <position position="879"/>
    </location>
    <ligand>
        <name>Zn(2+)</name>
        <dbReference type="ChEBI" id="CHEBI:29105"/>
    </ligand>
</feature>
<dbReference type="PRINTS" id="PR01950">
    <property type="entry name" value="LANCSUPER"/>
</dbReference>
<dbReference type="RefSeq" id="WP_098223930.1">
    <property type="nucleotide sequence ID" value="NZ_NTVJ01000280.1"/>
</dbReference>
<feature type="binding site" evidence="1">
    <location>
        <position position="880"/>
    </location>
    <ligand>
        <name>Zn(2+)</name>
        <dbReference type="ChEBI" id="CHEBI:29105"/>
    </ligand>
</feature>
<dbReference type="Proteomes" id="UP000219897">
    <property type="component" value="Unassembled WGS sequence"/>
</dbReference>
<dbReference type="EMBL" id="NTYF01000062">
    <property type="protein sequence ID" value="PER51758.1"/>
    <property type="molecule type" value="Genomic_DNA"/>
</dbReference>
<dbReference type="InterPro" id="IPR017146">
    <property type="entry name" value="Lanti_2_LanM"/>
</dbReference>
<name>A0ABD6S3A4_BACTU</name>
<dbReference type="NCBIfam" id="TIGR03897">
    <property type="entry name" value="lanti_2_LanM"/>
    <property type="match status" value="1"/>
</dbReference>
<dbReference type="Pfam" id="PF05147">
    <property type="entry name" value="LANC_like"/>
    <property type="match status" value="1"/>
</dbReference>
<evidence type="ECO:0000259" key="2">
    <source>
        <dbReference type="Pfam" id="PF13575"/>
    </source>
</evidence>
<dbReference type="CDD" id="cd04792">
    <property type="entry name" value="LanM-like"/>
    <property type="match status" value="1"/>
</dbReference>
<evidence type="ECO:0000256" key="1">
    <source>
        <dbReference type="PIRSR" id="PIRSR607822-1"/>
    </source>
</evidence>
<comment type="caution">
    <text evidence="3">The sequence shown here is derived from an EMBL/GenBank/DDBJ whole genome shotgun (WGS) entry which is preliminary data.</text>
</comment>
<feature type="domain" description="Lantibiotic biosynthesis protein dehydration" evidence="2">
    <location>
        <begin position="155"/>
        <end position="508"/>
    </location>
</feature>
<keyword evidence="1" id="KW-0862">Zinc</keyword>
<dbReference type="SMART" id="SM01260">
    <property type="entry name" value="LANC_like"/>
    <property type="match status" value="1"/>
</dbReference>
<evidence type="ECO:0000313" key="4">
    <source>
        <dbReference type="Proteomes" id="UP000219897"/>
    </source>
</evidence>
<dbReference type="Gene3D" id="1.50.10.20">
    <property type="match status" value="1"/>
</dbReference>
<gene>
    <name evidence="3" type="ORF">CN495_17930</name>
</gene>
<evidence type="ECO:0000313" key="3">
    <source>
        <dbReference type="EMBL" id="PER51758.1"/>
    </source>
</evidence>